<accession>A0A524RMA5</accession>
<gene>
    <name evidence="1" type="ORF">ERJ67_07965</name>
</gene>
<proteinExistence type="predicted"/>
<dbReference type="AlphaFoldDB" id="A0A524RMA5"/>
<sequence>MRLTPDRAVMPWFSVQDLAELCLTAVTEAELRTGAAMLPPGQHRDRLAAKVDAIVWEVFTGWVLPFDSPAAKVYAVIAAAAVATRNSADFEHCGIPLIGPWTGNCAST</sequence>
<dbReference type="InterPro" id="IPR029060">
    <property type="entry name" value="PIN-like_dom_sf"/>
</dbReference>
<evidence type="ECO:0000313" key="2">
    <source>
        <dbReference type="Proteomes" id="UP000317990"/>
    </source>
</evidence>
<comment type="caution">
    <text evidence="1">The sequence shown here is derived from an EMBL/GenBank/DDBJ whole genome shotgun (WGS) entry which is preliminary data.</text>
</comment>
<dbReference type="Proteomes" id="UP000317990">
    <property type="component" value="Unassembled WGS sequence"/>
</dbReference>
<dbReference type="Gene3D" id="3.40.50.1010">
    <property type="entry name" value="5'-nuclease"/>
    <property type="match status" value="1"/>
</dbReference>
<dbReference type="EMBL" id="SRMO01000078">
    <property type="protein sequence ID" value="TGG91439.1"/>
    <property type="molecule type" value="Genomic_DNA"/>
</dbReference>
<reference evidence="1 2" key="1">
    <citation type="journal article" date="2019" name="mSystems">
        <title>Life at home and on the roam: Genomic adaptions reflect the dual lifestyle of an intracellular, facultative symbiont.</title>
        <authorList>
            <person name="Burgsdorf I."/>
        </authorList>
    </citation>
    <scope>NUCLEOTIDE SEQUENCE [LARGE SCALE GENOMIC DNA]</scope>
    <source>
        <strain evidence="1">277cV</strain>
    </source>
</reference>
<dbReference type="SUPFAM" id="SSF88723">
    <property type="entry name" value="PIN domain-like"/>
    <property type="match status" value="1"/>
</dbReference>
<organism evidence="1 2">
    <name type="scientific">Aphanocapsa feldmannii 277cV</name>
    <dbReference type="NCBI Taxonomy" id="2507553"/>
    <lineage>
        <taxon>Bacteria</taxon>
        <taxon>Bacillati</taxon>
        <taxon>Cyanobacteriota</taxon>
        <taxon>Cyanophyceae</taxon>
        <taxon>Oscillatoriophycideae</taxon>
        <taxon>Chroococcales</taxon>
        <taxon>Microcystaceae</taxon>
        <taxon>Aphanocapsa</taxon>
    </lineage>
</organism>
<evidence type="ECO:0000313" key="1">
    <source>
        <dbReference type="EMBL" id="TGG91439.1"/>
    </source>
</evidence>
<protein>
    <submittedName>
        <fullName evidence="1">VapC toxin family PIN domain ribonuclease</fullName>
    </submittedName>
</protein>
<name>A0A524RMA5_9CHRO</name>